<protein>
    <submittedName>
        <fullName evidence="4">Aspartate ammonia-lyase</fullName>
    </submittedName>
</protein>
<dbReference type="GO" id="GO:0005829">
    <property type="term" value="C:cytosol"/>
    <property type="evidence" value="ECO:0007669"/>
    <property type="project" value="TreeGrafter"/>
</dbReference>
<dbReference type="Pfam" id="PF10415">
    <property type="entry name" value="FumaraseC_C"/>
    <property type="match status" value="1"/>
</dbReference>
<dbReference type="Gene3D" id="1.10.275.10">
    <property type="entry name" value="Fumarase/aspartase (N-terminal domain)"/>
    <property type="match status" value="1"/>
</dbReference>
<dbReference type="PRINTS" id="PR00149">
    <property type="entry name" value="FUMRATELYASE"/>
</dbReference>
<evidence type="ECO:0000313" key="4">
    <source>
        <dbReference type="EMBL" id="SFK57721.1"/>
    </source>
</evidence>
<organism evidence="4 5">
    <name type="scientific">Brevibacillus centrosporus</name>
    <dbReference type="NCBI Taxonomy" id="54910"/>
    <lineage>
        <taxon>Bacteria</taxon>
        <taxon>Bacillati</taxon>
        <taxon>Bacillota</taxon>
        <taxon>Bacilli</taxon>
        <taxon>Bacillales</taxon>
        <taxon>Paenibacillaceae</taxon>
        <taxon>Brevibacillus</taxon>
    </lineage>
</organism>
<dbReference type="PANTHER" id="PTHR42696:SF2">
    <property type="entry name" value="ASPARTATE AMMONIA-LYASE"/>
    <property type="match status" value="1"/>
</dbReference>
<dbReference type="InterPro" id="IPR018951">
    <property type="entry name" value="Fumarase_C_C"/>
</dbReference>
<dbReference type="GO" id="GO:0006531">
    <property type="term" value="P:aspartate metabolic process"/>
    <property type="evidence" value="ECO:0007669"/>
    <property type="project" value="TreeGrafter"/>
</dbReference>
<dbReference type="Pfam" id="PF00206">
    <property type="entry name" value="Lyase_1"/>
    <property type="match status" value="1"/>
</dbReference>
<dbReference type="InterPro" id="IPR020557">
    <property type="entry name" value="Fumarate_lyase_CS"/>
</dbReference>
<dbReference type="InterPro" id="IPR022761">
    <property type="entry name" value="Fumarate_lyase_N"/>
</dbReference>
<dbReference type="Gene3D" id="1.10.40.30">
    <property type="entry name" value="Fumarase/aspartase (C-terminal domain)"/>
    <property type="match status" value="1"/>
</dbReference>
<dbReference type="STRING" id="1884381.SAMN05518846_115141"/>
<dbReference type="GO" id="GO:0008797">
    <property type="term" value="F:aspartate ammonia-lyase activity"/>
    <property type="evidence" value="ECO:0007669"/>
    <property type="project" value="TreeGrafter"/>
</dbReference>
<gene>
    <name evidence="4" type="ORF">SAMN05518846_115141</name>
</gene>
<dbReference type="InterPro" id="IPR008948">
    <property type="entry name" value="L-Aspartase-like"/>
</dbReference>
<dbReference type="Gene3D" id="1.20.200.10">
    <property type="entry name" value="Fumarase/aspartase (Central domain)"/>
    <property type="match status" value="1"/>
</dbReference>
<keyword evidence="1 4" id="KW-0456">Lyase</keyword>
<feature type="domain" description="Fumarate lyase N-terminal" evidence="2">
    <location>
        <begin position="10"/>
        <end position="341"/>
    </location>
</feature>
<dbReference type="GO" id="GO:0006099">
    <property type="term" value="P:tricarboxylic acid cycle"/>
    <property type="evidence" value="ECO:0007669"/>
    <property type="project" value="InterPro"/>
</dbReference>
<dbReference type="InterPro" id="IPR024083">
    <property type="entry name" value="Fumarase/histidase_N"/>
</dbReference>
<dbReference type="NCBIfam" id="NF008909">
    <property type="entry name" value="PRK12273.1"/>
    <property type="match status" value="1"/>
</dbReference>
<evidence type="ECO:0000259" key="2">
    <source>
        <dbReference type="Pfam" id="PF00206"/>
    </source>
</evidence>
<dbReference type="Proteomes" id="UP000198915">
    <property type="component" value="Unassembled WGS sequence"/>
</dbReference>
<name>A0A1I4AP72_9BACL</name>
<dbReference type="AlphaFoldDB" id="A0A1I4AP72"/>
<evidence type="ECO:0000259" key="3">
    <source>
        <dbReference type="Pfam" id="PF10415"/>
    </source>
</evidence>
<evidence type="ECO:0000256" key="1">
    <source>
        <dbReference type="ARBA" id="ARBA00023239"/>
    </source>
</evidence>
<dbReference type="InterPro" id="IPR000362">
    <property type="entry name" value="Fumarate_lyase_fam"/>
</dbReference>
<dbReference type="SUPFAM" id="SSF48557">
    <property type="entry name" value="L-aspartase-like"/>
    <property type="match status" value="1"/>
</dbReference>
<dbReference type="PROSITE" id="PS00163">
    <property type="entry name" value="FUMARATE_LYASES"/>
    <property type="match status" value="1"/>
</dbReference>
<feature type="domain" description="Fumarase C C-terminal" evidence="3">
    <location>
        <begin position="411"/>
        <end position="459"/>
    </location>
</feature>
<proteinExistence type="predicted"/>
<sequence>MMRTEHDGLGEMQVPDELYYGIQTMRSLQLSPVSHRTIGADAFTLMKYLAAIKKAAARANCQIESMDERVSGAICQAAGEVMQGKWTSFFVVDMFQGGGGIATHMNVNEVIANRANELLTGEKGYSMVHPNTHVNMGQSTNDVLPSAMKLSLYEKAETLIAQVESLREAWLTKAEECADVVKLGRTCLQDALPVTLGQEFGGYASMLDRQIRYLREVQTECLQLPLGATAVGTGVGLLPGFLPACYRHLQEITGWELHSEDNLFDGLQYADVYLRMSAVLKSLATGISKMSRDLRIMSSGPNGGLNEIELPSAQPGSSIMPGKVNPILPELMIQVSYQVCGNDYTVTMAAEGGELDLNVWESLIVKCLFESFTLLTESIPLFANKCVSGIRANRDVCRSYAETSTAVAAVIATIFGYETGSDVAKQAIREQKTVKQVVVERGLLTAQEAEWLLDPVNLTDPKRLDDVLVRIRQK</sequence>
<evidence type="ECO:0000313" key="5">
    <source>
        <dbReference type="Proteomes" id="UP000198915"/>
    </source>
</evidence>
<dbReference type="EMBL" id="FORT01000015">
    <property type="protein sequence ID" value="SFK57721.1"/>
    <property type="molecule type" value="Genomic_DNA"/>
</dbReference>
<keyword evidence="5" id="KW-1185">Reference proteome</keyword>
<reference evidence="5" key="1">
    <citation type="submission" date="2016-10" db="EMBL/GenBank/DDBJ databases">
        <authorList>
            <person name="Varghese N."/>
            <person name="Submissions S."/>
        </authorList>
    </citation>
    <scope>NUCLEOTIDE SEQUENCE [LARGE SCALE GENOMIC DNA]</scope>
    <source>
        <strain evidence="5">OK042</strain>
    </source>
</reference>
<accession>A0A1I4AP72</accession>
<dbReference type="PANTHER" id="PTHR42696">
    <property type="entry name" value="ASPARTATE AMMONIA-LYASE"/>
    <property type="match status" value="1"/>
</dbReference>
<dbReference type="PRINTS" id="PR00145">
    <property type="entry name" value="ARGSUCLYASE"/>
</dbReference>
<dbReference type="FunFam" id="1.20.200.10:FF:000001">
    <property type="entry name" value="Fumarate hydratase, mitochondrial"/>
    <property type="match status" value="1"/>
</dbReference>
<dbReference type="InterPro" id="IPR051546">
    <property type="entry name" value="Aspartate_Ammonia-Lyase"/>
</dbReference>